<proteinExistence type="predicted"/>
<dbReference type="OrthoDB" id="846204at2759"/>
<keyword evidence="1" id="KW-1133">Transmembrane helix</keyword>
<evidence type="ECO:0000313" key="2">
    <source>
        <dbReference type="EMBL" id="KAE9464689.1"/>
    </source>
</evidence>
<reference evidence="2 3" key="1">
    <citation type="journal article" date="2019" name="Genome Biol. Evol.">
        <title>The Rhododendron genome and chromosomal organization provide insight into shared whole-genome duplications across the heath family (Ericaceae).</title>
        <authorList>
            <person name="Soza V.L."/>
            <person name="Lindsley D."/>
            <person name="Waalkes A."/>
            <person name="Ramage E."/>
            <person name="Patwardhan R.P."/>
            <person name="Burton J.N."/>
            <person name="Adey A."/>
            <person name="Kumar A."/>
            <person name="Qiu R."/>
            <person name="Shendure J."/>
            <person name="Hall B."/>
        </authorList>
    </citation>
    <scope>NUCLEOTIDE SEQUENCE [LARGE SCALE GENOMIC DNA]</scope>
    <source>
        <strain evidence="2">RSF 1966-606</strain>
    </source>
</reference>
<organism evidence="2 3">
    <name type="scientific">Rhododendron williamsianum</name>
    <dbReference type="NCBI Taxonomy" id="262921"/>
    <lineage>
        <taxon>Eukaryota</taxon>
        <taxon>Viridiplantae</taxon>
        <taxon>Streptophyta</taxon>
        <taxon>Embryophyta</taxon>
        <taxon>Tracheophyta</taxon>
        <taxon>Spermatophyta</taxon>
        <taxon>Magnoliopsida</taxon>
        <taxon>eudicotyledons</taxon>
        <taxon>Gunneridae</taxon>
        <taxon>Pentapetalae</taxon>
        <taxon>asterids</taxon>
        <taxon>Ericales</taxon>
        <taxon>Ericaceae</taxon>
        <taxon>Ericoideae</taxon>
        <taxon>Rhodoreae</taxon>
        <taxon>Rhododendron</taxon>
    </lineage>
</organism>
<comment type="caution">
    <text evidence="2">The sequence shown here is derived from an EMBL/GenBank/DDBJ whole genome shotgun (WGS) entry which is preliminary data.</text>
</comment>
<feature type="non-terminal residue" evidence="2">
    <location>
        <position position="1"/>
    </location>
</feature>
<dbReference type="EMBL" id="QEFC01000328">
    <property type="protein sequence ID" value="KAE9464689.1"/>
    <property type="molecule type" value="Genomic_DNA"/>
</dbReference>
<accession>A0A6A4MBZ0</accession>
<protein>
    <submittedName>
        <fullName evidence="2">Uncharacterized protein</fullName>
    </submittedName>
</protein>
<keyword evidence="3" id="KW-1185">Reference proteome</keyword>
<keyword evidence="1" id="KW-0472">Membrane</keyword>
<sequence length="74" mass="8030">MGANSLHVAAPAVAAAIGIYFFEKTHSNTKELPGGMRTSMVNMLAKLREEVKSNRAPKLAPQFDGLHCFETLVD</sequence>
<dbReference type="Proteomes" id="UP000428333">
    <property type="component" value="Linkage Group LG02"/>
</dbReference>
<dbReference type="AlphaFoldDB" id="A0A6A4MBZ0"/>
<feature type="transmembrane region" description="Helical" evidence="1">
    <location>
        <begin position="6"/>
        <end position="22"/>
    </location>
</feature>
<evidence type="ECO:0000256" key="1">
    <source>
        <dbReference type="SAM" id="Phobius"/>
    </source>
</evidence>
<name>A0A6A4MBZ0_9ERIC</name>
<gene>
    <name evidence="2" type="ORF">C3L33_03403</name>
</gene>
<evidence type="ECO:0000313" key="3">
    <source>
        <dbReference type="Proteomes" id="UP000428333"/>
    </source>
</evidence>
<keyword evidence="1" id="KW-0812">Transmembrane</keyword>